<comment type="similarity">
    <text evidence="1 3">Belongs to the ETS family.</text>
</comment>
<dbReference type="EMBL" id="JBJKFK010000810">
    <property type="protein sequence ID" value="KAL3315164.1"/>
    <property type="molecule type" value="Genomic_DNA"/>
</dbReference>
<evidence type="ECO:0000256" key="1">
    <source>
        <dbReference type="ARBA" id="ARBA00005562"/>
    </source>
</evidence>
<sequence>MVNSQDESRKEMNLFVALQKKPIKMSKQYQNLSESFKNQICFVTPDLPTLPTPPAYGPDQFLLEPLEIIHHTRLPRTVSSDSSNLVMTDAMSPASFEDTDVDSLSGYERSISVGLESLEILSSNMRQDFCANFEESGDEDKDDYFVSLCTSDIKSRLKNKSQVKRTSLGYRSGRTKLLNFIFQLLSESNKARRSPVIWLNEKDRIFKIVSPSRLAAAWGRAKNNVNMTFQSLTRSLRLYYADNTLTHQNKNVYRFSEEFVKQALG</sequence>
<dbReference type="InterPro" id="IPR000418">
    <property type="entry name" value="Ets_dom"/>
</dbReference>
<dbReference type="SUPFAM" id="SSF46785">
    <property type="entry name" value="Winged helix' DNA-binding domain"/>
    <property type="match status" value="1"/>
</dbReference>
<comment type="caution">
    <text evidence="5">The sequence shown here is derived from an EMBL/GenBank/DDBJ whole genome shotgun (WGS) entry which is preliminary data.</text>
</comment>
<name>A0ABD2Q6H4_9PLAT</name>
<gene>
    <name evidence="5" type="primary">ETV7</name>
    <name evidence="5" type="ORF">Ciccas_006211</name>
</gene>
<dbReference type="Proteomes" id="UP001626550">
    <property type="component" value="Unassembled WGS sequence"/>
</dbReference>
<proteinExistence type="inferred from homology"/>
<dbReference type="GO" id="GO:0003677">
    <property type="term" value="F:DNA binding"/>
    <property type="evidence" value="ECO:0007669"/>
    <property type="project" value="UniProtKB-KW"/>
</dbReference>
<protein>
    <submittedName>
        <fullName evidence="5">Ets variant 7</fullName>
    </submittedName>
</protein>
<organism evidence="5 6">
    <name type="scientific">Cichlidogyrus casuarinus</name>
    <dbReference type="NCBI Taxonomy" id="1844966"/>
    <lineage>
        <taxon>Eukaryota</taxon>
        <taxon>Metazoa</taxon>
        <taxon>Spiralia</taxon>
        <taxon>Lophotrochozoa</taxon>
        <taxon>Platyhelminthes</taxon>
        <taxon>Monogenea</taxon>
        <taxon>Monopisthocotylea</taxon>
        <taxon>Dactylogyridea</taxon>
        <taxon>Ancyrocephalidae</taxon>
        <taxon>Cichlidogyrus</taxon>
    </lineage>
</organism>
<keyword evidence="3" id="KW-0539">Nucleus</keyword>
<dbReference type="InterPro" id="IPR046328">
    <property type="entry name" value="ETS_fam"/>
</dbReference>
<evidence type="ECO:0000256" key="2">
    <source>
        <dbReference type="ARBA" id="ARBA00023125"/>
    </source>
</evidence>
<feature type="domain" description="ETS" evidence="4">
    <location>
        <begin position="175"/>
        <end position="256"/>
    </location>
</feature>
<evidence type="ECO:0000259" key="4">
    <source>
        <dbReference type="PROSITE" id="PS50061"/>
    </source>
</evidence>
<dbReference type="PROSITE" id="PS50061">
    <property type="entry name" value="ETS_DOMAIN_3"/>
    <property type="match status" value="1"/>
</dbReference>
<keyword evidence="6" id="KW-1185">Reference proteome</keyword>
<dbReference type="PANTHER" id="PTHR11849">
    <property type="entry name" value="ETS"/>
    <property type="match status" value="1"/>
</dbReference>
<dbReference type="AlphaFoldDB" id="A0ABD2Q6H4"/>
<evidence type="ECO:0000313" key="6">
    <source>
        <dbReference type="Proteomes" id="UP001626550"/>
    </source>
</evidence>
<comment type="subcellular location">
    <subcellularLocation>
        <location evidence="3">Nucleus</location>
    </subcellularLocation>
</comment>
<dbReference type="Gene3D" id="1.10.10.10">
    <property type="entry name" value="Winged helix-like DNA-binding domain superfamily/Winged helix DNA-binding domain"/>
    <property type="match status" value="1"/>
</dbReference>
<dbReference type="Pfam" id="PF00178">
    <property type="entry name" value="Ets"/>
    <property type="match status" value="1"/>
</dbReference>
<dbReference type="SMART" id="SM00413">
    <property type="entry name" value="ETS"/>
    <property type="match status" value="1"/>
</dbReference>
<dbReference type="PRINTS" id="PR00454">
    <property type="entry name" value="ETSDOMAIN"/>
</dbReference>
<dbReference type="InterPro" id="IPR036390">
    <property type="entry name" value="WH_DNA-bd_sf"/>
</dbReference>
<reference evidence="5 6" key="1">
    <citation type="submission" date="2024-11" db="EMBL/GenBank/DDBJ databases">
        <title>Adaptive evolution of stress response genes in parasites aligns with host niche diversity.</title>
        <authorList>
            <person name="Hahn C."/>
            <person name="Resl P."/>
        </authorList>
    </citation>
    <scope>NUCLEOTIDE SEQUENCE [LARGE SCALE GENOMIC DNA]</scope>
    <source>
        <strain evidence="5">EGGRZ-B1_66</strain>
        <tissue evidence="5">Body</tissue>
    </source>
</reference>
<keyword evidence="2 3" id="KW-0238">DNA-binding</keyword>
<evidence type="ECO:0000256" key="3">
    <source>
        <dbReference type="RuleBase" id="RU004019"/>
    </source>
</evidence>
<dbReference type="InterPro" id="IPR036388">
    <property type="entry name" value="WH-like_DNA-bd_sf"/>
</dbReference>
<evidence type="ECO:0000313" key="5">
    <source>
        <dbReference type="EMBL" id="KAL3315164.1"/>
    </source>
</evidence>
<dbReference type="GO" id="GO:0005634">
    <property type="term" value="C:nucleus"/>
    <property type="evidence" value="ECO:0007669"/>
    <property type="project" value="UniProtKB-SubCell"/>
</dbReference>
<accession>A0ABD2Q6H4</accession>